<reference evidence="7" key="1">
    <citation type="journal article" date="2020" name="Stud. Mycol.">
        <title>101 Dothideomycetes genomes: a test case for predicting lifestyles and emergence of pathogens.</title>
        <authorList>
            <person name="Haridas S."/>
            <person name="Albert R."/>
            <person name="Binder M."/>
            <person name="Bloem J."/>
            <person name="Labutti K."/>
            <person name="Salamov A."/>
            <person name="Andreopoulos B."/>
            <person name="Baker S."/>
            <person name="Barry K."/>
            <person name="Bills G."/>
            <person name="Bluhm B."/>
            <person name="Cannon C."/>
            <person name="Castanera R."/>
            <person name="Culley D."/>
            <person name="Daum C."/>
            <person name="Ezra D."/>
            <person name="Gonzalez J."/>
            <person name="Henrissat B."/>
            <person name="Kuo A."/>
            <person name="Liang C."/>
            <person name="Lipzen A."/>
            <person name="Lutzoni F."/>
            <person name="Magnuson J."/>
            <person name="Mondo S."/>
            <person name="Nolan M."/>
            <person name="Ohm R."/>
            <person name="Pangilinan J."/>
            <person name="Park H.-J."/>
            <person name="Ramirez L."/>
            <person name="Alfaro M."/>
            <person name="Sun H."/>
            <person name="Tritt A."/>
            <person name="Yoshinaga Y."/>
            <person name="Zwiers L.-H."/>
            <person name="Turgeon B."/>
            <person name="Goodwin S."/>
            <person name="Spatafora J."/>
            <person name="Crous P."/>
            <person name="Grigoriev I."/>
        </authorList>
    </citation>
    <scope>NUCLEOTIDE SEQUENCE</scope>
    <source>
        <strain evidence="7">CBS 122367</strain>
    </source>
</reference>
<proteinExistence type="inferred from homology"/>
<gene>
    <name evidence="7" type="ORF">K458DRAFT_314325</name>
</gene>
<comment type="subcellular location">
    <subcellularLocation>
        <location evidence="2">Chromosome</location>
        <location evidence="2">Centromere</location>
    </subcellularLocation>
    <subcellularLocation>
        <location evidence="1">Nucleus</location>
    </subcellularLocation>
</comment>
<dbReference type="OrthoDB" id="10050372at2759"/>
<evidence type="ECO:0000256" key="2">
    <source>
        <dbReference type="ARBA" id="ARBA00004584"/>
    </source>
</evidence>
<name>A0A6G1IMN1_9PLEO</name>
<evidence type="ECO:0000313" key="8">
    <source>
        <dbReference type="Proteomes" id="UP000799291"/>
    </source>
</evidence>
<protein>
    <recommendedName>
        <fullName evidence="9">Cenp-O kinetochore centromere component</fullName>
    </recommendedName>
</protein>
<dbReference type="GO" id="GO:0031511">
    <property type="term" value="C:Mis6-Sim4 complex"/>
    <property type="evidence" value="ECO:0007669"/>
    <property type="project" value="TreeGrafter"/>
</dbReference>
<keyword evidence="8" id="KW-1185">Reference proteome</keyword>
<dbReference type="Pfam" id="PF09496">
    <property type="entry name" value="CENP-O"/>
    <property type="match status" value="1"/>
</dbReference>
<sequence>MATIEDFDTEIADIHTRIATLQAHRANLTSILLSQPHLPARLQQRPVLHERKRRSAAKFVEAQSKRNLENVYRACAGVTAYKVKDPDPYAVDNGNVLGVRVEVSIGGTFIETYHVLFNRPNAKQRNILKIHKHTIPPCIPLHPLANKWLPITRKDADATMEQSLVKFGRSLRKELVSWHLRQEALEKLRTEAGLGNKATQPEEDKPDTSIGKVLNAFVSDDEESEDEEEMRTARDGAVKITDIEGDMAVRELTITWSNGNTGALRVTKDGEIDKAVFRSRDGLRESAMERKAEGRIEGLVQRLTT</sequence>
<evidence type="ECO:0000313" key="7">
    <source>
        <dbReference type="EMBL" id="KAF2679496.1"/>
    </source>
</evidence>
<keyword evidence="6" id="KW-0137">Centromere</keyword>
<dbReference type="InterPro" id="IPR018464">
    <property type="entry name" value="CENP-O"/>
</dbReference>
<keyword evidence="5" id="KW-0539">Nucleus</keyword>
<accession>A0A6G1IMN1</accession>
<evidence type="ECO:0000256" key="5">
    <source>
        <dbReference type="ARBA" id="ARBA00023242"/>
    </source>
</evidence>
<dbReference type="EMBL" id="MU005603">
    <property type="protein sequence ID" value="KAF2679496.1"/>
    <property type="molecule type" value="Genomic_DNA"/>
</dbReference>
<evidence type="ECO:0000256" key="1">
    <source>
        <dbReference type="ARBA" id="ARBA00004123"/>
    </source>
</evidence>
<dbReference type="PANTHER" id="PTHR14582">
    <property type="entry name" value="INNER KINETOCHORE SUBUNIT MAL2"/>
    <property type="match status" value="1"/>
</dbReference>
<dbReference type="PANTHER" id="PTHR14582:SF1">
    <property type="entry name" value="CENTROMERE PROTEIN O"/>
    <property type="match status" value="1"/>
</dbReference>
<evidence type="ECO:0008006" key="9">
    <source>
        <dbReference type="Google" id="ProtNLM"/>
    </source>
</evidence>
<comment type="similarity">
    <text evidence="3">Belongs to the CENP-O/MCM21 family.</text>
</comment>
<evidence type="ECO:0000256" key="3">
    <source>
        <dbReference type="ARBA" id="ARBA00007321"/>
    </source>
</evidence>
<dbReference type="GO" id="GO:0005634">
    <property type="term" value="C:nucleus"/>
    <property type="evidence" value="ECO:0007669"/>
    <property type="project" value="UniProtKB-SubCell"/>
</dbReference>
<dbReference type="Proteomes" id="UP000799291">
    <property type="component" value="Unassembled WGS sequence"/>
</dbReference>
<evidence type="ECO:0000256" key="4">
    <source>
        <dbReference type="ARBA" id="ARBA00022454"/>
    </source>
</evidence>
<organism evidence="7 8">
    <name type="scientific">Lentithecium fluviatile CBS 122367</name>
    <dbReference type="NCBI Taxonomy" id="1168545"/>
    <lineage>
        <taxon>Eukaryota</taxon>
        <taxon>Fungi</taxon>
        <taxon>Dikarya</taxon>
        <taxon>Ascomycota</taxon>
        <taxon>Pezizomycotina</taxon>
        <taxon>Dothideomycetes</taxon>
        <taxon>Pleosporomycetidae</taxon>
        <taxon>Pleosporales</taxon>
        <taxon>Massarineae</taxon>
        <taxon>Lentitheciaceae</taxon>
        <taxon>Lentithecium</taxon>
    </lineage>
</organism>
<dbReference type="AlphaFoldDB" id="A0A6G1IMN1"/>
<evidence type="ECO:0000256" key="6">
    <source>
        <dbReference type="ARBA" id="ARBA00023328"/>
    </source>
</evidence>
<keyword evidence="4" id="KW-0158">Chromosome</keyword>